<dbReference type="InterPro" id="IPR000467">
    <property type="entry name" value="G_patch_dom"/>
</dbReference>
<evidence type="ECO:0000256" key="3">
    <source>
        <dbReference type="ARBA" id="ARBA00023242"/>
    </source>
</evidence>
<evidence type="ECO:0000256" key="2">
    <source>
        <dbReference type="ARBA" id="ARBA00022884"/>
    </source>
</evidence>
<dbReference type="SUPFAM" id="SSF54928">
    <property type="entry name" value="RNA-binding domain, RBD"/>
    <property type="match status" value="1"/>
</dbReference>
<feature type="region of interest" description="Disordered" evidence="4">
    <location>
        <begin position="303"/>
        <end position="346"/>
    </location>
</feature>
<feature type="domain" description="G-patch" evidence="5">
    <location>
        <begin position="535"/>
        <end position="580"/>
    </location>
</feature>
<feature type="compositionally biased region" description="Polar residues" evidence="4">
    <location>
        <begin position="379"/>
        <end position="395"/>
    </location>
</feature>
<feature type="compositionally biased region" description="Basic and acidic residues" evidence="4">
    <location>
        <begin position="107"/>
        <end position="118"/>
    </location>
</feature>
<evidence type="ECO:0000313" key="6">
    <source>
        <dbReference type="EMBL" id="KAF7187720.1"/>
    </source>
</evidence>
<feature type="region of interest" description="Disordered" evidence="4">
    <location>
        <begin position="472"/>
        <end position="538"/>
    </location>
</feature>
<gene>
    <name evidence="6" type="ORF">HII31_11059</name>
</gene>
<sequence>MDSYRPGDNDPGIQIRGAANNRRASDSRPTSSSRRPYNDPDMPSRQRYDDHQSGYRNRSDDRYDNSYSSSSDYHGRNYHERGHDRRDYYSRDGGGRRYESRGYAPRDYPDYHDYHDFSEQDPYSEPQEPPASTGEEDISYDGTALQFLLIRGLKNTVDEALLSKGLEKLDLDDNEPKPPAMPVVPGGPPIATPAAPPGATPGSLKRVFLIRDRLSEKSLSYGFAEYHTFSDAKAALAKAGQLADKCTIASKQIMVDFPHAGVFPISEQAKDPRFTFQLSNGTTHRYRDDRYYASAYEVNMKAPVPPKAPAVQADAKSKTNKKRSTNAQALDTLDSDNSKRKKVKSSATQNLAIATLWGKKQAELNGEDGVEEAEDDSDSNSNHPTTSANPPNSGANLDFGIVKDDAELQSFVAPAKNMGEGVLSCYLCYTNLKPPVTAEKHVMGSKVHKQNSEDPEKLKLGFERMEKAGVGKDATIKIQREGPSESADAGKSEYRDRAKERRQAEAKMGGTKVKVSLKEASKKQGAVEDKPVAPSYGKGKKMLQNAGWEEGKGLGSGGGIAAPIEQSSYAAGVGLGHESSKKGDAIEEAARLTKGGDFLEQTKNVARERFSRMG</sequence>
<dbReference type="Pfam" id="PF01585">
    <property type="entry name" value="G-patch"/>
    <property type="match status" value="1"/>
</dbReference>
<protein>
    <submittedName>
        <fullName evidence="6">Putative RNA-binding protein C57A7.13</fullName>
    </submittedName>
</protein>
<evidence type="ECO:0000259" key="5">
    <source>
        <dbReference type="PROSITE" id="PS50174"/>
    </source>
</evidence>
<feature type="region of interest" description="Disordered" evidence="4">
    <location>
        <begin position="366"/>
        <end position="398"/>
    </location>
</feature>
<feature type="compositionally biased region" description="Basic and acidic residues" evidence="4">
    <location>
        <begin position="36"/>
        <end position="64"/>
    </location>
</feature>
<dbReference type="Proteomes" id="UP000660729">
    <property type="component" value="Unassembled WGS sequence"/>
</dbReference>
<dbReference type="EMBL" id="JABCIY010000224">
    <property type="protein sequence ID" value="KAF7187720.1"/>
    <property type="molecule type" value="Genomic_DNA"/>
</dbReference>
<feature type="region of interest" description="Disordered" evidence="4">
    <location>
        <begin position="1"/>
        <end position="137"/>
    </location>
</feature>
<dbReference type="GO" id="GO:0000398">
    <property type="term" value="P:mRNA splicing, via spliceosome"/>
    <property type="evidence" value="ECO:0007669"/>
    <property type="project" value="TreeGrafter"/>
</dbReference>
<dbReference type="OrthoDB" id="29221at2759"/>
<keyword evidence="3" id="KW-0539">Nucleus</keyword>
<feature type="compositionally biased region" description="Basic and acidic residues" evidence="4">
    <location>
        <begin position="516"/>
        <end position="531"/>
    </location>
</feature>
<feature type="compositionally biased region" description="Basic and acidic residues" evidence="4">
    <location>
        <begin position="73"/>
        <end position="100"/>
    </location>
</feature>
<dbReference type="InterPro" id="IPR035979">
    <property type="entry name" value="RBD_domain_sf"/>
</dbReference>
<feature type="compositionally biased region" description="Acidic residues" evidence="4">
    <location>
        <begin position="366"/>
        <end position="378"/>
    </location>
</feature>
<keyword evidence="2" id="KW-0694">RNA-binding</keyword>
<name>A0A8H6VDX1_9PEZI</name>
<proteinExistence type="predicted"/>
<evidence type="ECO:0000256" key="4">
    <source>
        <dbReference type="SAM" id="MobiDB-lite"/>
    </source>
</evidence>
<evidence type="ECO:0000256" key="1">
    <source>
        <dbReference type="ARBA" id="ARBA00004123"/>
    </source>
</evidence>
<dbReference type="PANTHER" id="PTHR13948:SF3">
    <property type="entry name" value="FI21118P1"/>
    <property type="match status" value="1"/>
</dbReference>
<comment type="subcellular location">
    <subcellularLocation>
        <location evidence="1">Nucleus</location>
    </subcellularLocation>
</comment>
<comment type="caution">
    <text evidence="6">The sequence shown here is derived from an EMBL/GenBank/DDBJ whole genome shotgun (WGS) entry which is preliminary data.</text>
</comment>
<organism evidence="6 7">
    <name type="scientific">Pseudocercospora fuligena</name>
    <dbReference type="NCBI Taxonomy" id="685502"/>
    <lineage>
        <taxon>Eukaryota</taxon>
        <taxon>Fungi</taxon>
        <taxon>Dikarya</taxon>
        <taxon>Ascomycota</taxon>
        <taxon>Pezizomycotina</taxon>
        <taxon>Dothideomycetes</taxon>
        <taxon>Dothideomycetidae</taxon>
        <taxon>Mycosphaerellales</taxon>
        <taxon>Mycosphaerellaceae</taxon>
        <taxon>Pseudocercospora</taxon>
    </lineage>
</organism>
<reference evidence="6" key="1">
    <citation type="submission" date="2020-04" db="EMBL/GenBank/DDBJ databases">
        <title>Draft genome resource of the tomato pathogen Pseudocercospora fuligena.</title>
        <authorList>
            <person name="Zaccaron A."/>
        </authorList>
    </citation>
    <scope>NUCLEOTIDE SEQUENCE</scope>
    <source>
        <strain evidence="6">PF001</strain>
    </source>
</reference>
<dbReference type="SMART" id="SM00443">
    <property type="entry name" value="G_patch"/>
    <property type="match status" value="1"/>
</dbReference>
<dbReference type="AlphaFoldDB" id="A0A8H6VDX1"/>
<dbReference type="PANTHER" id="PTHR13948">
    <property type="entry name" value="RNA-BINDING PROTEIN"/>
    <property type="match status" value="1"/>
</dbReference>
<dbReference type="InterPro" id="IPR012677">
    <property type="entry name" value="Nucleotide-bd_a/b_plait_sf"/>
</dbReference>
<accession>A0A8H6VDX1</accession>
<keyword evidence="7" id="KW-1185">Reference proteome</keyword>
<dbReference type="Gene3D" id="3.30.70.330">
    <property type="match status" value="1"/>
</dbReference>
<feature type="compositionally biased region" description="Basic and acidic residues" evidence="4">
    <location>
        <begin position="472"/>
        <end position="505"/>
    </location>
</feature>
<evidence type="ECO:0000313" key="7">
    <source>
        <dbReference type="Proteomes" id="UP000660729"/>
    </source>
</evidence>
<dbReference type="GO" id="GO:0003723">
    <property type="term" value="F:RNA binding"/>
    <property type="evidence" value="ECO:0007669"/>
    <property type="project" value="UniProtKB-KW"/>
</dbReference>
<dbReference type="GO" id="GO:0005634">
    <property type="term" value="C:nucleus"/>
    <property type="evidence" value="ECO:0007669"/>
    <property type="project" value="UniProtKB-SubCell"/>
</dbReference>
<dbReference type="PROSITE" id="PS50174">
    <property type="entry name" value="G_PATCH"/>
    <property type="match status" value="1"/>
</dbReference>